<organism evidence="1 2">
    <name type="scientific">Mucuna pruriens</name>
    <name type="common">Velvet bean</name>
    <name type="synonym">Dolichos pruriens</name>
    <dbReference type="NCBI Taxonomy" id="157652"/>
    <lineage>
        <taxon>Eukaryota</taxon>
        <taxon>Viridiplantae</taxon>
        <taxon>Streptophyta</taxon>
        <taxon>Embryophyta</taxon>
        <taxon>Tracheophyta</taxon>
        <taxon>Spermatophyta</taxon>
        <taxon>Magnoliopsida</taxon>
        <taxon>eudicotyledons</taxon>
        <taxon>Gunneridae</taxon>
        <taxon>Pentapetalae</taxon>
        <taxon>rosids</taxon>
        <taxon>fabids</taxon>
        <taxon>Fabales</taxon>
        <taxon>Fabaceae</taxon>
        <taxon>Papilionoideae</taxon>
        <taxon>50 kb inversion clade</taxon>
        <taxon>NPAAA clade</taxon>
        <taxon>indigoferoid/millettioid clade</taxon>
        <taxon>Phaseoleae</taxon>
        <taxon>Mucuna</taxon>
    </lineage>
</organism>
<reference evidence="1" key="1">
    <citation type="submission" date="2018-05" db="EMBL/GenBank/DDBJ databases">
        <title>Draft genome of Mucuna pruriens seed.</title>
        <authorList>
            <person name="Nnadi N.E."/>
            <person name="Vos R."/>
            <person name="Hasami M.H."/>
            <person name="Devisetty U.K."/>
            <person name="Aguiy J.C."/>
        </authorList>
    </citation>
    <scope>NUCLEOTIDE SEQUENCE [LARGE SCALE GENOMIC DNA]</scope>
    <source>
        <strain evidence="1">JCA_2017</strain>
    </source>
</reference>
<accession>A0A371F533</accession>
<evidence type="ECO:0000313" key="1">
    <source>
        <dbReference type="EMBL" id="RDX73381.1"/>
    </source>
</evidence>
<dbReference type="Proteomes" id="UP000257109">
    <property type="component" value="Unassembled WGS sequence"/>
</dbReference>
<dbReference type="Gene3D" id="2.60.120.330">
    <property type="entry name" value="B-lactam Antibiotic, Isopenicillin N Synthase, Chain"/>
    <property type="match status" value="1"/>
</dbReference>
<comment type="caution">
    <text evidence="1">The sequence shown here is derived from an EMBL/GenBank/DDBJ whole genome shotgun (WGS) entry which is preliminary data.</text>
</comment>
<dbReference type="OrthoDB" id="288590at2759"/>
<sequence length="94" mass="11259">MKVLVNREVERKSLTFFVNPRGDRTVKPPNNLFENEEERKYPDFTWTQFFEFTQKHRRADADTLRDFVSWLQSSKPPNLNLLWNSNDNQKAPGE</sequence>
<proteinExistence type="predicted"/>
<gene>
    <name evidence="1" type="primary">GA20OX2</name>
    <name evidence="1" type="ORF">CR513_47021</name>
</gene>
<dbReference type="SUPFAM" id="SSF51197">
    <property type="entry name" value="Clavaminate synthase-like"/>
    <property type="match status" value="1"/>
</dbReference>
<dbReference type="AlphaFoldDB" id="A0A371F533"/>
<evidence type="ECO:0000313" key="2">
    <source>
        <dbReference type="Proteomes" id="UP000257109"/>
    </source>
</evidence>
<keyword evidence="2" id="KW-1185">Reference proteome</keyword>
<protein>
    <submittedName>
        <fullName evidence="1">Gibberellin 20 oxidase 2</fullName>
    </submittedName>
</protein>
<dbReference type="InterPro" id="IPR027443">
    <property type="entry name" value="IPNS-like_sf"/>
</dbReference>
<dbReference type="EMBL" id="QJKJ01010550">
    <property type="protein sequence ID" value="RDX73381.1"/>
    <property type="molecule type" value="Genomic_DNA"/>
</dbReference>
<name>A0A371F533_MUCPR</name>
<feature type="non-terminal residue" evidence="1">
    <location>
        <position position="1"/>
    </location>
</feature>
<dbReference type="STRING" id="157652.A0A371F533"/>